<dbReference type="EMBL" id="BONZ01000103">
    <property type="protein sequence ID" value="GIH20693.1"/>
    <property type="molecule type" value="Genomic_DNA"/>
</dbReference>
<evidence type="ECO:0000313" key="1">
    <source>
        <dbReference type="EMBL" id="GIH20693.1"/>
    </source>
</evidence>
<evidence type="ECO:0000313" key="2">
    <source>
        <dbReference type="Proteomes" id="UP000642748"/>
    </source>
</evidence>
<sequence length="335" mass="35690">MPVADRAETVFGLLEHAGAPTGLRVRQGDTRVAAGPVAHGIDVHGRRHLLVPLAEGERPVEDTGSRGVRITTRRLVDEPTSPADRYVDVSCEMIELRDLFAVLVDEMTDRLAADPDRPGLTCLAVLDRWRDLLGPSSGPLLGAEKLAGLLAELHFMEQIAAVDAAAAVGLWTGPDAGRADFTAPRAGVEVKATTLRDSVQVDIHGIGQLQERPGTRLYLYVEKMERGAPGGDTVPDAVDRLLGTGIDRHGLLRSLTAVGYRTVDAAAYRAVAFGPGSRRTYLVSEAGFPRIIPGSLTEPGVLDHVRRLRYTLDLTAVPGALDDSGPAIVDLLAAS</sequence>
<dbReference type="Proteomes" id="UP000642748">
    <property type="component" value="Unassembled WGS sequence"/>
</dbReference>
<dbReference type="Pfam" id="PF14390">
    <property type="entry name" value="DUF4420"/>
    <property type="match status" value="1"/>
</dbReference>
<keyword evidence="2" id="KW-1185">Reference proteome</keyword>
<dbReference type="RefSeq" id="WP_203924113.1">
    <property type="nucleotide sequence ID" value="NZ_BONZ01000103.1"/>
</dbReference>
<reference evidence="1" key="1">
    <citation type="submission" date="2021-01" db="EMBL/GenBank/DDBJ databases">
        <title>Whole genome shotgun sequence of Rugosimonospora africana NBRC 104875.</title>
        <authorList>
            <person name="Komaki H."/>
            <person name="Tamura T."/>
        </authorList>
    </citation>
    <scope>NUCLEOTIDE SEQUENCE</scope>
    <source>
        <strain evidence="1">NBRC 104875</strain>
    </source>
</reference>
<evidence type="ECO:0008006" key="3">
    <source>
        <dbReference type="Google" id="ProtNLM"/>
    </source>
</evidence>
<organism evidence="1 2">
    <name type="scientific">Rugosimonospora africana</name>
    <dbReference type="NCBI Taxonomy" id="556532"/>
    <lineage>
        <taxon>Bacteria</taxon>
        <taxon>Bacillati</taxon>
        <taxon>Actinomycetota</taxon>
        <taxon>Actinomycetes</taxon>
        <taxon>Micromonosporales</taxon>
        <taxon>Micromonosporaceae</taxon>
        <taxon>Rugosimonospora</taxon>
    </lineage>
</organism>
<accession>A0A8J3R2X2</accession>
<protein>
    <recommendedName>
        <fullName evidence="3">PD-(D/E)XK family member</fullName>
    </recommendedName>
</protein>
<gene>
    <name evidence="1" type="ORF">Raf01_88650</name>
</gene>
<dbReference type="InterPro" id="IPR025534">
    <property type="entry name" value="DUF4420"/>
</dbReference>
<dbReference type="AlphaFoldDB" id="A0A8J3R2X2"/>
<name>A0A8J3R2X2_9ACTN</name>
<comment type="caution">
    <text evidence="1">The sequence shown here is derived from an EMBL/GenBank/DDBJ whole genome shotgun (WGS) entry which is preliminary data.</text>
</comment>
<proteinExistence type="predicted"/>